<dbReference type="EMBL" id="JACIFD010000001">
    <property type="protein sequence ID" value="MBB4070838.1"/>
    <property type="molecule type" value="Genomic_DNA"/>
</dbReference>
<dbReference type="Proteomes" id="UP000571183">
    <property type="component" value="Unassembled WGS sequence"/>
</dbReference>
<organism evidence="2 3">
    <name type="scientific">Canibacter oris</name>
    <dbReference type="NCBI Taxonomy" id="1365628"/>
    <lineage>
        <taxon>Bacteria</taxon>
        <taxon>Bacillati</taxon>
        <taxon>Actinomycetota</taxon>
        <taxon>Actinomycetes</taxon>
        <taxon>Micrococcales</taxon>
        <taxon>Microbacteriaceae</taxon>
        <taxon>Canibacter</taxon>
    </lineage>
</organism>
<name>A0A840DL68_9MICO</name>
<feature type="transmembrane region" description="Helical" evidence="1">
    <location>
        <begin position="20"/>
        <end position="42"/>
    </location>
</feature>
<keyword evidence="1" id="KW-0812">Transmembrane</keyword>
<keyword evidence="1" id="KW-1133">Transmembrane helix</keyword>
<keyword evidence="1" id="KW-0472">Membrane</keyword>
<keyword evidence="3" id="KW-1185">Reference proteome</keyword>
<feature type="transmembrane region" description="Helical" evidence="1">
    <location>
        <begin position="173"/>
        <end position="197"/>
    </location>
</feature>
<evidence type="ECO:0000313" key="3">
    <source>
        <dbReference type="Proteomes" id="UP000571183"/>
    </source>
</evidence>
<reference evidence="2" key="1">
    <citation type="submission" date="2020-08" db="EMBL/GenBank/DDBJ databases">
        <title>Sequencing the genomes of 1000 actinobacteria strains.</title>
        <authorList>
            <person name="Klenk H.-P."/>
        </authorList>
    </citation>
    <scope>NUCLEOTIDE SEQUENCE [LARGE SCALE GENOMIC DNA]</scope>
    <source>
        <strain evidence="2">DSM 27064</strain>
    </source>
</reference>
<sequence>MKAFKSELKKFTSLRSSYVYGILLLGTIAGVTGLYLLVSLLMRENTADTVTVNWADFANGGSIFILIAITMLGATVAGEVSTKMQAQAFLTQHHRSSWFTARLALSYLFLALCLLVSIAISILLVALFPHASFVNEESHFMLQIALTVCIYSLMAACIGVITGSKVAAIAIPLALLMVIETLISLVVAFNAEVFGFLSLLSPLNRINDITNHAVGNTREIGFHVLENSQPLWFDAAVLGGWAVLLLVAAYLVNNKRDAK</sequence>
<evidence type="ECO:0000313" key="2">
    <source>
        <dbReference type="EMBL" id="MBB4070838.1"/>
    </source>
</evidence>
<proteinExistence type="predicted"/>
<dbReference type="RefSeq" id="WP_183304113.1">
    <property type="nucleotide sequence ID" value="NZ_JACIFD010000001.1"/>
</dbReference>
<accession>A0A840DL68</accession>
<feature type="transmembrane region" description="Helical" evidence="1">
    <location>
        <begin position="140"/>
        <end position="161"/>
    </location>
</feature>
<feature type="transmembrane region" description="Helical" evidence="1">
    <location>
        <begin position="231"/>
        <end position="252"/>
    </location>
</feature>
<evidence type="ECO:0000256" key="1">
    <source>
        <dbReference type="SAM" id="Phobius"/>
    </source>
</evidence>
<dbReference type="AlphaFoldDB" id="A0A840DL68"/>
<gene>
    <name evidence="2" type="ORF">F5897_000114</name>
</gene>
<feature type="transmembrane region" description="Helical" evidence="1">
    <location>
        <begin position="103"/>
        <end position="128"/>
    </location>
</feature>
<protein>
    <submittedName>
        <fullName evidence="2">ABC-2 type transport system permease protein</fullName>
    </submittedName>
</protein>
<feature type="transmembrane region" description="Helical" evidence="1">
    <location>
        <begin position="62"/>
        <end position="82"/>
    </location>
</feature>
<comment type="caution">
    <text evidence="2">The sequence shown here is derived from an EMBL/GenBank/DDBJ whole genome shotgun (WGS) entry which is preliminary data.</text>
</comment>